<name>A0A2P5IE58_DIAHE</name>
<accession>A0A2P5IE58</accession>
<proteinExistence type="predicted"/>
<evidence type="ECO:0000313" key="3">
    <source>
        <dbReference type="Proteomes" id="UP000094444"/>
    </source>
</evidence>
<gene>
    <name evidence="2" type="ORF">DHEL01_v200833</name>
</gene>
<organism evidence="2 3">
    <name type="scientific">Diaporthe helianthi</name>
    <dbReference type="NCBI Taxonomy" id="158607"/>
    <lineage>
        <taxon>Eukaryota</taxon>
        <taxon>Fungi</taxon>
        <taxon>Dikarya</taxon>
        <taxon>Ascomycota</taxon>
        <taxon>Pezizomycotina</taxon>
        <taxon>Sordariomycetes</taxon>
        <taxon>Sordariomycetidae</taxon>
        <taxon>Diaporthales</taxon>
        <taxon>Diaporthaceae</taxon>
        <taxon>Diaporthe</taxon>
    </lineage>
</organism>
<dbReference type="InParanoid" id="A0A2P5IE58"/>
<protein>
    <submittedName>
        <fullName evidence="2">Uncharacterized protein</fullName>
    </submittedName>
</protein>
<evidence type="ECO:0000256" key="1">
    <source>
        <dbReference type="SAM" id="MobiDB-lite"/>
    </source>
</evidence>
<feature type="compositionally biased region" description="Polar residues" evidence="1">
    <location>
        <begin position="1"/>
        <end position="20"/>
    </location>
</feature>
<comment type="caution">
    <text evidence="2">The sequence shown here is derived from an EMBL/GenBank/DDBJ whole genome shotgun (WGS) entry which is preliminary data.</text>
</comment>
<dbReference type="OrthoDB" id="5207473at2759"/>
<dbReference type="AlphaFoldDB" id="A0A2P5IE58"/>
<dbReference type="Proteomes" id="UP000094444">
    <property type="component" value="Unassembled WGS sequence"/>
</dbReference>
<dbReference type="EMBL" id="MAVT02000033">
    <property type="protein sequence ID" value="POS80788.1"/>
    <property type="molecule type" value="Genomic_DNA"/>
</dbReference>
<sequence>MVTTRSLSNRSQPGLNNRPTITGRVEKPRTTPKNNSNITPRRNPKRSARKTIKIKVKGEMSAEECEAETMLMRQISLGEIIFSNRFDPPWEEPKRASLLGLPSQLRDEIINLVFPVLKQGQQQRRQEAGPPASADDDAWENFRGRVFKCNYIHPILWTCRQLRYEYGRLFLTNNHFIWSIPRDWDPTAITQFTQHAASVGVPDFPLTMDMETRVDGPGYKCYPHAPLDDEQRCRGNLDRWMKEVYYGVETRVLVNGYPLRRDDGLIAHFLHQAQQYREKGKSWEQLQADLCEAWEAFLERRSLAEVNVGKDVGTMTGLYKASNARLERARALSLGGGRVY</sequence>
<evidence type="ECO:0000313" key="2">
    <source>
        <dbReference type="EMBL" id="POS80788.1"/>
    </source>
</evidence>
<feature type="region of interest" description="Disordered" evidence="1">
    <location>
        <begin position="1"/>
        <end position="50"/>
    </location>
</feature>
<reference evidence="2" key="1">
    <citation type="submission" date="2017-09" db="EMBL/GenBank/DDBJ databases">
        <title>Polyketide synthases of a Diaporthe helianthi virulent isolate.</title>
        <authorList>
            <person name="Baroncelli R."/>
        </authorList>
    </citation>
    <scope>NUCLEOTIDE SEQUENCE [LARGE SCALE GENOMIC DNA]</scope>
    <source>
        <strain evidence="2">7/96</strain>
    </source>
</reference>
<feature type="compositionally biased region" description="Polar residues" evidence="1">
    <location>
        <begin position="31"/>
        <end position="40"/>
    </location>
</feature>
<keyword evidence="3" id="KW-1185">Reference proteome</keyword>